<protein>
    <recommendedName>
        <fullName evidence="1">ATPase domain-containing protein</fullName>
    </recommendedName>
</protein>
<dbReference type="Pfam" id="PF01637">
    <property type="entry name" value="ATPase_2"/>
    <property type="match status" value="1"/>
</dbReference>
<dbReference type="AlphaFoldDB" id="A0A1V1NWX4"/>
<feature type="domain" description="ATPase" evidence="1">
    <location>
        <begin position="2"/>
        <end position="80"/>
    </location>
</feature>
<dbReference type="GO" id="GO:0005524">
    <property type="term" value="F:ATP binding"/>
    <property type="evidence" value="ECO:0007669"/>
    <property type="project" value="InterPro"/>
</dbReference>
<dbReference type="EMBL" id="ATBP01001556">
    <property type="protein sequence ID" value="ETR67109.1"/>
    <property type="molecule type" value="Genomic_DNA"/>
</dbReference>
<gene>
    <name evidence="2" type="ORF">OMM_11946</name>
</gene>
<reference evidence="3" key="1">
    <citation type="submission" date="2012-11" db="EMBL/GenBank/DDBJ databases">
        <authorList>
            <person name="Lucero-Rivera Y.E."/>
            <person name="Tovar-Ramirez D."/>
        </authorList>
    </citation>
    <scope>NUCLEOTIDE SEQUENCE [LARGE SCALE GENOMIC DNA]</scope>
    <source>
        <strain evidence="3">Araruama</strain>
    </source>
</reference>
<evidence type="ECO:0000313" key="3">
    <source>
        <dbReference type="Proteomes" id="UP000189670"/>
    </source>
</evidence>
<accession>A0A1V1NWX4</accession>
<dbReference type="InterPro" id="IPR051667">
    <property type="entry name" value="Archaeal_ATPase_domain"/>
</dbReference>
<dbReference type="Proteomes" id="UP000189670">
    <property type="component" value="Unassembled WGS sequence"/>
</dbReference>
<name>A0A1V1NWX4_9BACT</name>
<evidence type="ECO:0000313" key="2">
    <source>
        <dbReference type="EMBL" id="ETR67109.1"/>
    </source>
</evidence>
<dbReference type="InterPro" id="IPR027417">
    <property type="entry name" value="P-loop_NTPase"/>
</dbReference>
<proteinExistence type="predicted"/>
<comment type="caution">
    <text evidence="2">The sequence shown here is derived from an EMBL/GenBank/DDBJ whole genome shotgun (WGS) entry which is preliminary data.</text>
</comment>
<dbReference type="PANTHER" id="PTHR37096">
    <property type="entry name" value="YALI0E33429P"/>
    <property type="match status" value="1"/>
</dbReference>
<sequence length="98" mass="11705">MKYLNTWICQRPDSILFLFGPKSSGKTTLIMKFIEKSINNKSFDIKHFNLREILIGNYSDFIQAFFEVNYSKSKEDVKEKREYNLKLFKLSKEILKKP</sequence>
<dbReference type="Gene3D" id="3.40.50.300">
    <property type="entry name" value="P-loop containing nucleotide triphosphate hydrolases"/>
    <property type="match status" value="1"/>
</dbReference>
<dbReference type="SUPFAM" id="SSF52540">
    <property type="entry name" value="P-loop containing nucleoside triphosphate hydrolases"/>
    <property type="match status" value="1"/>
</dbReference>
<dbReference type="PANTHER" id="PTHR37096:SF1">
    <property type="entry name" value="AAA+ ATPASE DOMAIN-CONTAINING PROTEIN"/>
    <property type="match status" value="1"/>
</dbReference>
<organism evidence="2 3">
    <name type="scientific">Candidatus Magnetoglobus multicellularis str. Araruama</name>
    <dbReference type="NCBI Taxonomy" id="890399"/>
    <lineage>
        <taxon>Bacteria</taxon>
        <taxon>Pseudomonadati</taxon>
        <taxon>Thermodesulfobacteriota</taxon>
        <taxon>Desulfobacteria</taxon>
        <taxon>Desulfobacterales</taxon>
        <taxon>Desulfobacteraceae</taxon>
        <taxon>Candidatus Magnetoglobus</taxon>
    </lineage>
</organism>
<evidence type="ECO:0000259" key="1">
    <source>
        <dbReference type="Pfam" id="PF01637"/>
    </source>
</evidence>
<dbReference type="InterPro" id="IPR011579">
    <property type="entry name" value="ATPase_dom"/>
</dbReference>